<evidence type="ECO:0000256" key="14">
    <source>
        <dbReference type="ARBA" id="ARBA00049244"/>
    </source>
</evidence>
<dbReference type="GO" id="GO:0003723">
    <property type="term" value="F:RNA binding"/>
    <property type="evidence" value="ECO:0007669"/>
    <property type="project" value="UniProtKB-KW"/>
</dbReference>
<keyword evidence="5" id="KW-0255">Endonuclease</keyword>
<organism evidence="17 18">
    <name type="scientific">Austropuccinia psidii MF-1</name>
    <dbReference type="NCBI Taxonomy" id="1389203"/>
    <lineage>
        <taxon>Eukaryota</taxon>
        <taxon>Fungi</taxon>
        <taxon>Dikarya</taxon>
        <taxon>Basidiomycota</taxon>
        <taxon>Pucciniomycotina</taxon>
        <taxon>Pucciniomycetes</taxon>
        <taxon>Pucciniales</taxon>
        <taxon>Sphaerophragmiaceae</taxon>
        <taxon>Austropuccinia</taxon>
    </lineage>
</organism>
<dbReference type="Gene3D" id="3.30.420.10">
    <property type="entry name" value="Ribonuclease H-like superfamily/Ribonuclease H"/>
    <property type="match status" value="1"/>
</dbReference>
<keyword evidence="7" id="KW-0460">Magnesium</keyword>
<dbReference type="InterPro" id="IPR012337">
    <property type="entry name" value="RNaseH-like_sf"/>
</dbReference>
<keyword evidence="10" id="KW-0695">RNA-directed DNA polymerase</keyword>
<dbReference type="GO" id="GO:0046872">
    <property type="term" value="F:metal ion binding"/>
    <property type="evidence" value="ECO:0007669"/>
    <property type="project" value="UniProtKB-KW"/>
</dbReference>
<dbReference type="GO" id="GO:0003964">
    <property type="term" value="F:RNA-directed DNA polymerase activity"/>
    <property type="evidence" value="ECO:0007669"/>
    <property type="project" value="UniProtKB-KW"/>
</dbReference>
<keyword evidence="3" id="KW-0540">Nuclease</keyword>
<dbReference type="PANTHER" id="PTHR42648:SF11">
    <property type="entry name" value="TRANSPOSON TY4-P GAG-POL POLYPROTEIN"/>
    <property type="match status" value="1"/>
</dbReference>
<keyword evidence="9" id="KW-0229">DNA integration</keyword>
<dbReference type="Proteomes" id="UP000765509">
    <property type="component" value="Unassembled WGS sequence"/>
</dbReference>
<reference evidence="17" key="1">
    <citation type="submission" date="2021-03" db="EMBL/GenBank/DDBJ databases">
        <title>Draft genome sequence of rust myrtle Austropuccinia psidii MF-1, a brazilian biotype.</title>
        <authorList>
            <person name="Quecine M.C."/>
            <person name="Pachon D.M.R."/>
            <person name="Bonatelli M.L."/>
            <person name="Correr F.H."/>
            <person name="Franceschini L.M."/>
            <person name="Leite T.F."/>
            <person name="Margarido G.R.A."/>
            <person name="Almeida C.A."/>
            <person name="Ferrarezi J.A."/>
            <person name="Labate C.A."/>
        </authorList>
    </citation>
    <scope>NUCLEOTIDE SEQUENCE</scope>
    <source>
        <strain evidence="17">MF-1</strain>
    </source>
</reference>
<feature type="region of interest" description="Disordered" evidence="15">
    <location>
        <begin position="337"/>
        <end position="362"/>
    </location>
</feature>
<keyword evidence="2" id="KW-0548">Nucleotidyltransferase</keyword>
<feature type="domain" description="Integrase catalytic" evidence="16">
    <location>
        <begin position="63"/>
        <end position="229"/>
    </location>
</feature>
<keyword evidence="4" id="KW-0479">Metal-binding</keyword>
<dbReference type="InterPro" id="IPR001584">
    <property type="entry name" value="Integrase_cat-core"/>
</dbReference>
<evidence type="ECO:0000256" key="3">
    <source>
        <dbReference type="ARBA" id="ARBA00022722"/>
    </source>
</evidence>
<dbReference type="AlphaFoldDB" id="A0A9Q3HGM7"/>
<comment type="catalytic activity">
    <reaction evidence="13">
        <text>DNA(n) + a 2'-deoxyribonucleoside 5'-triphosphate = DNA(n+1) + diphosphate</text>
        <dbReference type="Rhea" id="RHEA:22508"/>
        <dbReference type="Rhea" id="RHEA-COMP:17339"/>
        <dbReference type="Rhea" id="RHEA-COMP:17340"/>
        <dbReference type="ChEBI" id="CHEBI:33019"/>
        <dbReference type="ChEBI" id="CHEBI:61560"/>
        <dbReference type="ChEBI" id="CHEBI:173112"/>
        <dbReference type="EC" id="2.7.7.49"/>
    </reaction>
</comment>
<evidence type="ECO:0000256" key="2">
    <source>
        <dbReference type="ARBA" id="ARBA00022695"/>
    </source>
</evidence>
<dbReference type="OrthoDB" id="413361at2759"/>
<evidence type="ECO:0000256" key="8">
    <source>
        <dbReference type="ARBA" id="ARBA00022884"/>
    </source>
</evidence>
<evidence type="ECO:0000256" key="15">
    <source>
        <dbReference type="SAM" id="MobiDB-lite"/>
    </source>
</evidence>
<protein>
    <recommendedName>
        <fullName evidence="16">Integrase catalytic domain-containing protein</fullName>
    </recommendedName>
</protein>
<evidence type="ECO:0000256" key="1">
    <source>
        <dbReference type="ARBA" id="ARBA00022578"/>
    </source>
</evidence>
<proteinExistence type="predicted"/>
<evidence type="ECO:0000256" key="13">
    <source>
        <dbReference type="ARBA" id="ARBA00048173"/>
    </source>
</evidence>
<evidence type="ECO:0000313" key="17">
    <source>
        <dbReference type="EMBL" id="MBW0504461.1"/>
    </source>
</evidence>
<dbReference type="SUPFAM" id="SSF53098">
    <property type="entry name" value="Ribonuclease H-like"/>
    <property type="match status" value="1"/>
</dbReference>
<evidence type="ECO:0000256" key="12">
    <source>
        <dbReference type="ARBA" id="ARBA00023172"/>
    </source>
</evidence>
<dbReference type="GO" id="GO:0016787">
    <property type="term" value="F:hydrolase activity"/>
    <property type="evidence" value="ECO:0007669"/>
    <property type="project" value="UniProtKB-KW"/>
</dbReference>
<keyword evidence="18" id="KW-1185">Reference proteome</keyword>
<dbReference type="GO" id="GO:0006310">
    <property type="term" value="P:DNA recombination"/>
    <property type="evidence" value="ECO:0007669"/>
    <property type="project" value="UniProtKB-KW"/>
</dbReference>
<evidence type="ECO:0000313" key="18">
    <source>
        <dbReference type="Proteomes" id="UP000765509"/>
    </source>
</evidence>
<evidence type="ECO:0000256" key="4">
    <source>
        <dbReference type="ARBA" id="ARBA00022723"/>
    </source>
</evidence>
<keyword evidence="11" id="KW-0239">DNA-directed DNA polymerase</keyword>
<evidence type="ECO:0000256" key="7">
    <source>
        <dbReference type="ARBA" id="ARBA00022842"/>
    </source>
</evidence>
<gene>
    <name evidence="17" type="ORF">O181_044176</name>
</gene>
<dbReference type="GO" id="GO:0004519">
    <property type="term" value="F:endonuclease activity"/>
    <property type="evidence" value="ECO:0007669"/>
    <property type="project" value="UniProtKB-KW"/>
</dbReference>
<dbReference type="GO" id="GO:0015074">
    <property type="term" value="P:DNA integration"/>
    <property type="evidence" value="ECO:0007669"/>
    <property type="project" value="UniProtKB-KW"/>
</dbReference>
<dbReference type="GO" id="GO:0005634">
    <property type="term" value="C:nucleus"/>
    <property type="evidence" value="ECO:0007669"/>
    <property type="project" value="UniProtKB-ARBA"/>
</dbReference>
<dbReference type="InterPro" id="IPR036397">
    <property type="entry name" value="RNaseH_sf"/>
</dbReference>
<comment type="caution">
    <text evidence="17">The sequence shown here is derived from an EMBL/GenBank/DDBJ whole genome shotgun (WGS) entry which is preliminary data.</text>
</comment>
<keyword evidence="6" id="KW-0378">Hydrolase</keyword>
<comment type="catalytic activity">
    <reaction evidence="14">
        <text>DNA(n) + a 2'-deoxyribonucleoside 5'-triphosphate = DNA(n+1) + diphosphate</text>
        <dbReference type="Rhea" id="RHEA:22508"/>
        <dbReference type="Rhea" id="RHEA-COMP:17339"/>
        <dbReference type="Rhea" id="RHEA-COMP:17340"/>
        <dbReference type="ChEBI" id="CHEBI:33019"/>
        <dbReference type="ChEBI" id="CHEBI:61560"/>
        <dbReference type="ChEBI" id="CHEBI:173112"/>
        <dbReference type="EC" id="2.7.7.7"/>
    </reaction>
</comment>
<evidence type="ECO:0000259" key="16">
    <source>
        <dbReference type="PROSITE" id="PS50994"/>
    </source>
</evidence>
<keyword evidence="12" id="KW-0233">DNA recombination</keyword>
<dbReference type="EMBL" id="AVOT02017951">
    <property type="protein sequence ID" value="MBW0504461.1"/>
    <property type="molecule type" value="Genomic_DNA"/>
</dbReference>
<keyword evidence="8" id="KW-0694">RNA-binding</keyword>
<name>A0A9Q3HGM7_9BASI</name>
<dbReference type="InterPro" id="IPR039537">
    <property type="entry name" value="Retrotran_Ty1/copia-like"/>
</dbReference>
<keyword evidence="1" id="KW-0815">Transposition</keyword>
<evidence type="ECO:0000256" key="10">
    <source>
        <dbReference type="ARBA" id="ARBA00022918"/>
    </source>
</evidence>
<evidence type="ECO:0000256" key="6">
    <source>
        <dbReference type="ARBA" id="ARBA00022801"/>
    </source>
</evidence>
<dbReference type="GO" id="GO:0032196">
    <property type="term" value="P:transposition"/>
    <property type="evidence" value="ECO:0007669"/>
    <property type="project" value="UniProtKB-KW"/>
</dbReference>
<dbReference type="PANTHER" id="PTHR42648">
    <property type="entry name" value="TRANSPOSASE, PUTATIVE-RELATED"/>
    <property type="match status" value="1"/>
</dbReference>
<dbReference type="GO" id="GO:0003887">
    <property type="term" value="F:DNA-directed DNA polymerase activity"/>
    <property type="evidence" value="ECO:0007669"/>
    <property type="project" value="UniProtKB-KW"/>
</dbReference>
<accession>A0A9Q3HGM7</accession>
<sequence>MYIKYNLPSALLTTSEKHSSHNRLGPPGPAVLKYLGLSNEETSCLICETNKAHRLPFNHHFDPAPNPMDSIHIDLIGPITPLSLSGFKYLFTIADHLTSFKIMKFLKKKLESFDQFVIAKNLMENQQKKKIKKLTSDRGGEFVNEKFKKLSEDQGFIHILTPPDTPEHNGYAEKHNRAILEKARCLMGMANLPNEYWEEAINTSVFLSNLSPTASRNNNSPYQLWFNCSPRLARLRTFGCCAVIYNLKKHRNWILALPGQEADLKVTITRNAIFNESVFPLVKRGKSKMPWNVKEVLDQQPFYQSTDDLPLPPLPPNETNLPTTINENLLTNIIQQTTDENKNSPNESTLEQTDSFYNESIT</sequence>
<evidence type="ECO:0000256" key="5">
    <source>
        <dbReference type="ARBA" id="ARBA00022759"/>
    </source>
</evidence>
<evidence type="ECO:0000256" key="9">
    <source>
        <dbReference type="ARBA" id="ARBA00022908"/>
    </source>
</evidence>
<evidence type="ECO:0000256" key="11">
    <source>
        <dbReference type="ARBA" id="ARBA00022932"/>
    </source>
</evidence>
<keyword evidence="11" id="KW-0808">Transferase</keyword>
<dbReference type="PROSITE" id="PS50994">
    <property type="entry name" value="INTEGRASE"/>
    <property type="match status" value="1"/>
</dbReference>